<evidence type="ECO:0000256" key="6">
    <source>
        <dbReference type="ARBA" id="ARBA00022927"/>
    </source>
</evidence>
<reference evidence="8" key="1">
    <citation type="submission" date="2022-03" db="EMBL/GenBank/DDBJ databases">
        <authorList>
            <person name="Lindestad O."/>
        </authorList>
    </citation>
    <scope>NUCLEOTIDE SEQUENCE</scope>
</reference>
<sequence>MFDPRWPLPENARLIFKPSHCLYDVFLIAEGRHFLAVDCTEGETVMIPSEIVQYSMSQNANIDASLRYLVGESTSTENVDPVLKLVGEILRISTWECAALEAGLATVFSPELSATLSWLLKIWANSYLVPQPSQYSEVLEVAFGRGSRGVSWVVGLVARRAAATLRHLATQPAAAKHALMLLATLAHSHHKESPLASCEEFLALVAWEASGSNLPGELRRELHRAFAIAATFAEGDVRNRLLGSTVALQGKLLNIINMGSDTEPVRTLLADTLDCFIGVTEGVLEVGTMDEQFIMLMGALEKIPAIVFRYHNYPGVVLPALNLLAKSAKRMLHSVQAHNVNKFLDICNMTFEVYMKWNSGKISTIPQDAEEEAYEDICALMEVISSVSRCGAGCGAEGAWGGACERGLRLLLPLITPPLLALPTLALRAYRMLRDLDHADQLTNLPIADFNMVITALRVGLTAVSCDVSTLCCDTIVGLANKVRTLGDDNPYAISLLSLAELLLMLIIKMEIPPDSIPAAGAAIYALTCVKPALLEGLARQLIEAFAVNDPANVPRLEEAFGVLTNGVLFDGLRTHKLRFQDNFDKFLASVHGFLIVK</sequence>
<evidence type="ECO:0000256" key="5">
    <source>
        <dbReference type="ARBA" id="ARBA00022490"/>
    </source>
</evidence>
<keyword evidence="7" id="KW-0539">Nucleus</keyword>
<evidence type="ECO:0000313" key="9">
    <source>
        <dbReference type="Proteomes" id="UP000838756"/>
    </source>
</evidence>
<keyword evidence="6" id="KW-0653">Protein transport</keyword>
<dbReference type="OrthoDB" id="5548448at2759"/>
<name>A0A8S4RYB6_9NEOP</name>
<organism evidence="8 9">
    <name type="scientific">Pararge aegeria aegeria</name>
    <dbReference type="NCBI Taxonomy" id="348720"/>
    <lineage>
        <taxon>Eukaryota</taxon>
        <taxon>Metazoa</taxon>
        <taxon>Ecdysozoa</taxon>
        <taxon>Arthropoda</taxon>
        <taxon>Hexapoda</taxon>
        <taxon>Insecta</taxon>
        <taxon>Pterygota</taxon>
        <taxon>Neoptera</taxon>
        <taxon>Endopterygota</taxon>
        <taxon>Lepidoptera</taxon>
        <taxon>Glossata</taxon>
        <taxon>Ditrysia</taxon>
        <taxon>Papilionoidea</taxon>
        <taxon>Nymphalidae</taxon>
        <taxon>Satyrinae</taxon>
        <taxon>Satyrini</taxon>
        <taxon>Parargina</taxon>
        <taxon>Pararge</taxon>
    </lineage>
</organism>
<dbReference type="GO" id="GO:0005737">
    <property type="term" value="C:cytoplasm"/>
    <property type="evidence" value="ECO:0007669"/>
    <property type="project" value="UniProtKB-SubCell"/>
</dbReference>
<dbReference type="AlphaFoldDB" id="A0A8S4RYB6"/>
<dbReference type="PANTHER" id="PTHR12596:SF1">
    <property type="entry name" value="EXPORTIN-4"/>
    <property type="match status" value="1"/>
</dbReference>
<comment type="subcellular location">
    <subcellularLocation>
        <location evidence="2">Cytoplasm</location>
    </subcellularLocation>
    <subcellularLocation>
        <location evidence="1">Nucleus</location>
    </subcellularLocation>
</comment>
<keyword evidence="4" id="KW-0813">Transport</keyword>
<evidence type="ECO:0000256" key="1">
    <source>
        <dbReference type="ARBA" id="ARBA00004123"/>
    </source>
</evidence>
<keyword evidence="5" id="KW-0963">Cytoplasm</keyword>
<dbReference type="GO" id="GO:0005049">
    <property type="term" value="F:nuclear export signal receptor activity"/>
    <property type="evidence" value="ECO:0007669"/>
    <property type="project" value="InterPro"/>
</dbReference>
<dbReference type="InterPro" id="IPR044189">
    <property type="entry name" value="XPO4/7-like"/>
</dbReference>
<comment type="similarity">
    <text evidence="3">Belongs to the exportin family.</text>
</comment>
<evidence type="ECO:0000256" key="7">
    <source>
        <dbReference type="ARBA" id="ARBA00023242"/>
    </source>
</evidence>
<evidence type="ECO:0000313" key="8">
    <source>
        <dbReference type="EMBL" id="CAH2244140.1"/>
    </source>
</evidence>
<protein>
    <submittedName>
        <fullName evidence="8">Jg23447 protein</fullName>
    </submittedName>
</protein>
<dbReference type="Proteomes" id="UP000838756">
    <property type="component" value="Unassembled WGS sequence"/>
</dbReference>
<dbReference type="GO" id="GO:0005643">
    <property type="term" value="C:nuclear pore"/>
    <property type="evidence" value="ECO:0007669"/>
    <property type="project" value="TreeGrafter"/>
</dbReference>
<dbReference type="GO" id="GO:0006611">
    <property type="term" value="P:protein export from nucleus"/>
    <property type="evidence" value="ECO:0007669"/>
    <property type="project" value="TreeGrafter"/>
</dbReference>
<gene>
    <name evidence="8" type="primary">jg23447</name>
    <name evidence="8" type="ORF">PAEG_LOCUS20129</name>
</gene>
<accession>A0A8S4RYB6</accession>
<keyword evidence="9" id="KW-1185">Reference proteome</keyword>
<evidence type="ECO:0000256" key="3">
    <source>
        <dbReference type="ARBA" id="ARBA00009466"/>
    </source>
</evidence>
<evidence type="ECO:0000256" key="4">
    <source>
        <dbReference type="ARBA" id="ARBA00022448"/>
    </source>
</evidence>
<comment type="caution">
    <text evidence="8">The sequence shown here is derived from an EMBL/GenBank/DDBJ whole genome shotgun (WGS) entry which is preliminary data.</text>
</comment>
<evidence type="ECO:0000256" key="2">
    <source>
        <dbReference type="ARBA" id="ARBA00004496"/>
    </source>
</evidence>
<dbReference type="PANTHER" id="PTHR12596">
    <property type="entry name" value="EXPORTIN 4,7-RELATED"/>
    <property type="match status" value="1"/>
</dbReference>
<proteinExistence type="inferred from homology"/>
<dbReference type="EMBL" id="CAKXAJ010025807">
    <property type="protein sequence ID" value="CAH2244140.1"/>
    <property type="molecule type" value="Genomic_DNA"/>
</dbReference>